<evidence type="ECO:0000256" key="1">
    <source>
        <dbReference type="SAM" id="MobiDB-lite"/>
    </source>
</evidence>
<dbReference type="Proteomes" id="UP000521943">
    <property type="component" value="Unassembled WGS sequence"/>
</dbReference>
<gene>
    <name evidence="2" type="ORF">DFP72DRAFT_1107916</name>
</gene>
<accession>A0A8H6IJE6</accession>
<name>A0A8H6IJE6_9AGAR</name>
<feature type="region of interest" description="Disordered" evidence="1">
    <location>
        <begin position="94"/>
        <end position="118"/>
    </location>
</feature>
<comment type="caution">
    <text evidence="2">The sequence shown here is derived from an EMBL/GenBank/DDBJ whole genome shotgun (WGS) entry which is preliminary data.</text>
</comment>
<dbReference type="AlphaFoldDB" id="A0A8H6IJE6"/>
<feature type="region of interest" description="Disordered" evidence="1">
    <location>
        <begin position="129"/>
        <end position="148"/>
    </location>
</feature>
<protein>
    <recommendedName>
        <fullName evidence="4">BHLH domain-containing protein</fullName>
    </recommendedName>
</protein>
<organism evidence="2 3">
    <name type="scientific">Ephemerocybe angulata</name>
    <dbReference type="NCBI Taxonomy" id="980116"/>
    <lineage>
        <taxon>Eukaryota</taxon>
        <taxon>Fungi</taxon>
        <taxon>Dikarya</taxon>
        <taxon>Basidiomycota</taxon>
        <taxon>Agaricomycotina</taxon>
        <taxon>Agaricomycetes</taxon>
        <taxon>Agaricomycetidae</taxon>
        <taxon>Agaricales</taxon>
        <taxon>Agaricineae</taxon>
        <taxon>Psathyrellaceae</taxon>
        <taxon>Ephemerocybe</taxon>
    </lineage>
</organism>
<evidence type="ECO:0000313" key="3">
    <source>
        <dbReference type="Proteomes" id="UP000521943"/>
    </source>
</evidence>
<dbReference type="SUPFAM" id="SSF47459">
    <property type="entry name" value="HLH, helix-loop-helix DNA-binding domain"/>
    <property type="match status" value="1"/>
</dbReference>
<keyword evidence="3" id="KW-1185">Reference proteome</keyword>
<evidence type="ECO:0008006" key="4">
    <source>
        <dbReference type="Google" id="ProtNLM"/>
    </source>
</evidence>
<proteinExistence type="predicted"/>
<feature type="compositionally biased region" description="Polar residues" evidence="1">
    <location>
        <begin position="94"/>
        <end position="105"/>
    </location>
</feature>
<dbReference type="EMBL" id="JACGCI010000002">
    <property type="protein sequence ID" value="KAF6765312.1"/>
    <property type="molecule type" value="Genomic_DNA"/>
</dbReference>
<reference evidence="2 3" key="1">
    <citation type="submission" date="2020-07" db="EMBL/GenBank/DDBJ databases">
        <title>Comparative genomics of pyrophilous fungi reveals a link between fire events and developmental genes.</title>
        <authorList>
            <consortium name="DOE Joint Genome Institute"/>
            <person name="Steindorff A.S."/>
            <person name="Carver A."/>
            <person name="Calhoun S."/>
            <person name="Stillman K."/>
            <person name="Liu H."/>
            <person name="Lipzen A."/>
            <person name="Pangilinan J."/>
            <person name="Labutti K."/>
            <person name="Bruns T.D."/>
            <person name="Grigoriev I.V."/>
        </authorList>
    </citation>
    <scope>NUCLEOTIDE SEQUENCE [LARGE SCALE GENOMIC DNA]</scope>
    <source>
        <strain evidence="2 3">CBS 144469</strain>
    </source>
</reference>
<dbReference type="InterPro" id="IPR036638">
    <property type="entry name" value="HLH_DNA-bd_sf"/>
</dbReference>
<feature type="compositionally biased region" description="Basic and acidic residues" evidence="1">
    <location>
        <begin position="138"/>
        <end position="148"/>
    </location>
</feature>
<dbReference type="GO" id="GO:0046983">
    <property type="term" value="F:protein dimerization activity"/>
    <property type="evidence" value="ECO:0007669"/>
    <property type="project" value="InterPro"/>
</dbReference>
<evidence type="ECO:0000313" key="2">
    <source>
        <dbReference type="EMBL" id="KAF6765312.1"/>
    </source>
</evidence>
<dbReference type="OrthoDB" id="5778525at2759"/>
<sequence>MSSQSQMLAMDFDGSKIPSYVDPVEFSYMDGGLDNYLQYLASTPSGLGRSCELIASLPNGLRLSNNISVYTESAALLDSLSAIIPPHSLAYSLSSGETSLDNTSRGRARPGSSVPYQATVPRSQQFNPMPARAATRKQRIESEKRRRGDLRDGRLARLKHTLLLTNEMLSNGSVLERATGHIRSLEASAEAEVHRLRNVSELMLGAASQRQQGAF</sequence>